<dbReference type="Gene3D" id="3.40.50.300">
    <property type="entry name" value="P-loop containing nucleotide triphosphate hydrolases"/>
    <property type="match status" value="1"/>
</dbReference>
<protein>
    <recommendedName>
        <fullName evidence="1">ORC1/DEAH AAA+ ATPase domain-containing protein</fullName>
    </recommendedName>
</protein>
<comment type="caution">
    <text evidence="2">The sequence shown here is derived from an EMBL/GenBank/DDBJ whole genome shotgun (WGS) entry which is preliminary data.</text>
</comment>
<feature type="domain" description="ORC1/DEAH AAA+ ATPase" evidence="1">
    <location>
        <begin position="106"/>
        <end position="208"/>
    </location>
</feature>
<dbReference type="Pfam" id="PF13401">
    <property type="entry name" value="AAA_22"/>
    <property type="match status" value="1"/>
</dbReference>
<evidence type="ECO:0000313" key="2">
    <source>
        <dbReference type="EMBL" id="MPL87612.1"/>
    </source>
</evidence>
<reference evidence="2" key="1">
    <citation type="submission" date="2019-08" db="EMBL/GenBank/DDBJ databases">
        <authorList>
            <person name="Kucharzyk K."/>
            <person name="Murdoch R.W."/>
            <person name="Higgins S."/>
            <person name="Loffler F."/>
        </authorList>
    </citation>
    <scope>NUCLEOTIDE SEQUENCE</scope>
</reference>
<dbReference type="InterPro" id="IPR027417">
    <property type="entry name" value="P-loop_NTPase"/>
</dbReference>
<accession>A0A644VA39</accession>
<name>A0A644VA39_9ZZZZ</name>
<sequence>MVTAEFKKQVIAKLVEAESISGLSSKRYAVKIGINPSQWSRLKAGEIDGVLADSRFITLARLNNLHTGDQQEWKTVETSTYKYIRSLLQTCKEECISIMLADLADIGKTYAAKLYARETKNAVYIDCSQVKSKQLFVRELAKQFGSNHTSKYSEVYNDLVFYLNSLHNAIIIVDEAGDLRYDAFLELKALWNATEGNIGWFMLGADGLKATINRSIANKKVGYTEIFRRYGSKFRQITPQGREALDDFKREQVAQVIEANAPAGSDVQKLVKASGFSLTNAYNMIRVMNNRSRA</sequence>
<gene>
    <name evidence="2" type="ORF">SDC9_33613</name>
</gene>
<proteinExistence type="predicted"/>
<evidence type="ECO:0000259" key="1">
    <source>
        <dbReference type="Pfam" id="PF13401"/>
    </source>
</evidence>
<organism evidence="2">
    <name type="scientific">bioreactor metagenome</name>
    <dbReference type="NCBI Taxonomy" id="1076179"/>
    <lineage>
        <taxon>unclassified sequences</taxon>
        <taxon>metagenomes</taxon>
        <taxon>ecological metagenomes</taxon>
    </lineage>
</organism>
<dbReference type="EMBL" id="VSSQ01000241">
    <property type="protein sequence ID" value="MPL87612.1"/>
    <property type="molecule type" value="Genomic_DNA"/>
</dbReference>
<dbReference type="InterPro" id="IPR049945">
    <property type="entry name" value="AAA_22"/>
</dbReference>
<dbReference type="GO" id="GO:0016887">
    <property type="term" value="F:ATP hydrolysis activity"/>
    <property type="evidence" value="ECO:0007669"/>
    <property type="project" value="InterPro"/>
</dbReference>
<dbReference type="AlphaFoldDB" id="A0A644VA39"/>
<dbReference type="SUPFAM" id="SSF52540">
    <property type="entry name" value="P-loop containing nucleoside triphosphate hydrolases"/>
    <property type="match status" value="1"/>
</dbReference>